<dbReference type="Proteomes" id="UP000749646">
    <property type="component" value="Unassembled WGS sequence"/>
</dbReference>
<dbReference type="OrthoDB" id="10635400at2759"/>
<evidence type="ECO:0000256" key="1">
    <source>
        <dbReference type="SAM" id="MobiDB-lite"/>
    </source>
</evidence>
<feature type="compositionally biased region" description="Polar residues" evidence="1">
    <location>
        <begin position="209"/>
        <end position="228"/>
    </location>
</feature>
<feature type="compositionally biased region" description="Basic and acidic residues" evidence="1">
    <location>
        <begin position="81"/>
        <end position="93"/>
    </location>
</feature>
<feature type="compositionally biased region" description="Polar residues" evidence="1">
    <location>
        <begin position="60"/>
        <end position="75"/>
    </location>
</feature>
<feature type="compositionally biased region" description="Basic and acidic residues" evidence="1">
    <location>
        <begin position="10"/>
        <end position="31"/>
    </location>
</feature>
<sequence>MSSPISRTDSPSHDDHAKRKRDETEALEKQAEGGLVSIHNTQPLPPYIGSDPRSEDCKNPITTQSQLRVSAQAKSVTDPDADAKAPKKIKPEVEGSSVSKAEVQQIQRNLKTMPLEDGQSPASGGHHTRDMDEVESDHGSPGDATPDESAMEESSQHPVAKLDTPEDTGSTPSSDIGDQEEPATTTALSTASGKNGTQAKSTLEDKAKTLSSSKPGRFNNTSALSSFANVKAGEN</sequence>
<gene>
    <name evidence="2" type="ORF">BGZ65_011964</name>
</gene>
<feature type="compositionally biased region" description="Basic and acidic residues" evidence="1">
    <location>
        <begin position="127"/>
        <end position="140"/>
    </location>
</feature>
<feature type="region of interest" description="Disordered" evidence="1">
    <location>
        <begin position="1"/>
        <end position="235"/>
    </location>
</feature>
<feature type="compositionally biased region" description="Polar residues" evidence="1">
    <location>
        <begin position="167"/>
        <end position="201"/>
    </location>
</feature>
<evidence type="ECO:0000313" key="3">
    <source>
        <dbReference type="Proteomes" id="UP000749646"/>
    </source>
</evidence>
<evidence type="ECO:0000313" key="2">
    <source>
        <dbReference type="EMBL" id="KAF9919632.1"/>
    </source>
</evidence>
<organism evidence="2 3">
    <name type="scientific">Modicella reniformis</name>
    <dbReference type="NCBI Taxonomy" id="1440133"/>
    <lineage>
        <taxon>Eukaryota</taxon>
        <taxon>Fungi</taxon>
        <taxon>Fungi incertae sedis</taxon>
        <taxon>Mucoromycota</taxon>
        <taxon>Mortierellomycotina</taxon>
        <taxon>Mortierellomycetes</taxon>
        <taxon>Mortierellales</taxon>
        <taxon>Mortierellaceae</taxon>
        <taxon>Modicella</taxon>
    </lineage>
</organism>
<feature type="non-terminal residue" evidence="2">
    <location>
        <position position="235"/>
    </location>
</feature>
<feature type="compositionally biased region" description="Polar residues" evidence="1">
    <location>
        <begin position="96"/>
        <end position="110"/>
    </location>
</feature>
<dbReference type="EMBL" id="JAAAHW010011467">
    <property type="protein sequence ID" value="KAF9919632.1"/>
    <property type="molecule type" value="Genomic_DNA"/>
</dbReference>
<name>A0A9P6LR63_9FUNG</name>
<comment type="caution">
    <text evidence="2">The sequence shown here is derived from an EMBL/GenBank/DDBJ whole genome shotgun (WGS) entry which is preliminary data.</text>
</comment>
<accession>A0A9P6LR63</accession>
<reference evidence="2" key="1">
    <citation type="journal article" date="2020" name="Fungal Divers.">
        <title>Resolving the Mortierellaceae phylogeny through synthesis of multi-gene phylogenetics and phylogenomics.</title>
        <authorList>
            <person name="Vandepol N."/>
            <person name="Liber J."/>
            <person name="Desiro A."/>
            <person name="Na H."/>
            <person name="Kennedy M."/>
            <person name="Barry K."/>
            <person name="Grigoriev I.V."/>
            <person name="Miller A.N."/>
            <person name="O'Donnell K."/>
            <person name="Stajich J.E."/>
            <person name="Bonito G."/>
        </authorList>
    </citation>
    <scope>NUCLEOTIDE SEQUENCE</scope>
    <source>
        <strain evidence="2">MES-2147</strain>
    </source>
</reference>
<proteinExistence type="predicted"/>
<keyword evidence="3" id="KW-1185">Reference proteome</keyword>
<protein>
    <submittedName>
        <fullName evidence="2">Uncharacterized protein</fullName>
    </submittedName>
</protein>
<dbReference type="AlphaFoldDB" id="A0A9P6LR63"/>